<gene>
    <name evidence="1" type="ORF">HFN_2097</name>
</gene>
<protein>
    <submittedName>
        <fullName evidence="1">Uncharacterized protein</fullName>
    </submittedName>
</protein>
<sequence length="37" mass="4168">MMNLDPIYADKPVLFAPLLDILDTESSQTKLDSSKEQ</sequence>
<evidence type="ECO:0000313" key="1">
    <source>
        <dbReference type="EMBL" id="GAD18685.1"/>
    </source>
</evidence>
<evidence type="ECO:0000313" key="2">
    <source>
        <dbReference type="Proteomes" id="UP000018143"/>
    </source>
</evidence>
<name>T1CXM2_9HELI</name>
<dbReference type="STRING" id="1325130.HFN_2097"/>
<organism evidence="1 2">
    <name type="scientific">Helicobacter fennelliae MRY12-0050</name>
    <dbReference type="NCBI Taxonomy" id="1325130"/>
    <lineage>
        <taxon>Bacteria</taxon>
        <taxon>Pseudomonadati</taxon>
        <taxon>Campylobacterota</taxon>
        <taxon>Epsilonproteobacteria</taxon>
        <taxon>Campylobacterales</taxon>
        <taxon>Helicobacteraceae</taxon>
        <taxon>Helicobacter</taxon>
    </lineage>
</organism>
<keyword evidence="2" id="KW-1185">Reference proteome</keyword>
<dbReference type="Proteomes" id="UP000018143">
    <property type="component" value="Unassembled WGS sequence"/>
</dbReference>
<dbReference type="AlphaFoldDB" id="T1CXM2"/>
<accession>T1CXM2</accession>
<dbReference type="EMBL" id="BASD01000009">
    <property type="protein sequence ID" value="GAD18685.1"/>
    <property type="molecule type" value="Genomic_DNA"/>
</dbReference>
<proteinExistence type="predicted"/>
<comment type="caution">
    <text evidence="1">The sequence shown here is derived from an EMBL/GenBank/DDBJ whole genome shotgun (WGS) entry which is preliminary data.</text>
</comment>
<reference evidence="1 2" key="1">
    <citation type="journal article" date="2013" name="Genome Announc.">
        <title>Draft Genome Sequence of Helicobacter fennelliae Strain MRY12-0050, Isolated from a Bacteremia Patient.</title>
        <authorList>
            <person name="Rimbara E."/>
            <person name="Matsui M."/>
            <person name="Mori S."/>
            <person name="Suzuki S."/>
            <person name="Suzuki M."/>
            <person name="Kim H."/>
            <person name="Sekizuka T."/>
            <person name="Kuroda M."/>
            <person name="Shibayama K."/>
        </authorList>
    </citation>
    <scope>NUCLEOTIDE SEQUENCE [LARGE SCALE GENOMIC DNA]</scope>
    <source>
        <strain evidence="1 2">MRY12-0050</strain>
    </source>
</reference>